<reference evidence="7" key="1">
    <citation type="submission" date="2018-11" db="EMBL/GenBank/DDBJ databases">
        <title>Genomes From Bacteria Associated with the Canine Oral Cavity: a Test Case for Automated Genome-Based Taxonomic Assignment.</title>
        <authorList>
            <person name="Coil D.A."/>
            <person name="Jospin G."/>
            <person name="Darling A.E."/>
            <person name="Wallis C."/>
            <person name="Davis I.J."/>
            <person name="Harris S."/>
            <person name="Eisen J.A."/>
            <person name="Holcombe L.J."/>
            <person name="O'Flynn C."/>
        </authorList>
    </citation>
    <scope>NUCLEOTIDE SEQUENCE [LARGE SCALE GENOMIC DNA]</scope>
    <source>
        <strain evidence="7">OH5060</strain>
    </source>
</reference>
<feature type="transmembrane region" description="Helical" evidence="6">
    <location>
        <begin position="62"/>
        <end position="83"/>
    </location>
</feature>
<feature type="transmembrane region" description="Helical" evidence="6">
    <location>
        <begin position="334"/>
        <end position="359"/>
    </location>
</feature>
<feature type="transmembrane region" description="Helical" evidence="6">
    <location>
        <begin position="291"/>
        <end position="313"/>
    </location>
</feature>
<dbReference type="AlphaFoldDB" id="A0A3P1VUN6"/>
<evidence type="ECO:0000256" key="4">
    <source>
        <dbReference type="ARBA" id="ARBA00022989"/>
    </source>
</evidence>
<feature type="transmembrane region" description="Helical" evidence="6">
    <location>
        <begin position="111"/>
        <end position="132"/>
    </location>
</feature>
<keyword evidence="3 6" id="KW-0812">Transmembrane</keyword>
<feature type="transmembrane region" description="Helical" evidence="6">
    <location>
        <begin position="184"/>
        <end position="203"/>
    </location>
</feature>
<dbReference type="PANTHER" id="PTHR30250">
    <property type="entry name" value="PST FAMILY PREDICTED COLANIC ACID TRANSPORTER"/>
    <property type="match status" value="1"/>
</dbReference>
<feature type="transmembrane region" description="Helical" evidence="6">
    <location>
        <begin position="400"/>
        <end position="417"/>
    </location>
</feature>
<dbReference type="InterPro" id="IPR050833">
    <property type="entry name" value="Poly_Biosynth_Transport"/>
</dbReference>
<gene>
    <name evidence="7" type="ORF">EII28_06350</name>
</gene>
<dbReference type="GO" id="GO:0005886">
    <property type="term" value="C:plasma membrane"/>
    <property type="evidence" value="ECO:0007669"/>
    <property type="project" value="UniProtKB-SubCell"/>
</dbReference>
<feature type="transmembrane region" description="Helical" evidence="6">
    <location>
        <begin position="252"/>
        <end position="271"/>
    </location>
</feature>
<protein>
    <recommendedName>
        <fullName evidence="8">Polysaccharide biosynthesis protein</fullName>
    </recommendedName>
</protein>
<feature type="transmembrane region" description="Helical" evidence="6">
    <location>
        <begin position="29"/>
        <end position="50"/>
    </location>
</feature>
<proteinExistence type="predicted"/>
<comment type="caution">
    <text evidence="7">The sequence shown here is derived from an EMBL/GenBank/DDBJ whole genome shotgun (WGS) entry which is preliminary data.</text>
</comment>
<feature type="transmembrane region" description="Helical" evidence="6">
    <location>
        <begin position="423"/>
        <end position="444"/>
    </location>
</feature>
<evidence type="ECO:0000256" key="6">
    <source>
        <dbReference type="SAM" id="Phobius"/>
    </source>
</evidence>
<dbReference type="InterPro" id="IPR002797">
    <property type="entry name" value="Polysacc_synth"/>
</dbReference>
<dbReference type="EMBL" id="RQZD01000012">
    <property type="protein sequence ID" value="RRD37156.1"/>
    <property type="molecule type" value="Genomic_DNA"/>
</dbReference>
<organism evidence="7">
    <name type="scientific">Fusobacterium nucleatum</name>
    <dbReference type="NCBI Taxonomy" id="851"/>
    <lineage>
        <taxon>Bacteria</taxon>
        <taxon>Fusobacteriati</taxon>
        <taxon>Fusobacteriota</taxon>
        <taxon>Fusobacteriia</taxon>
        <taxon>Fusobacteriales</taxon>
        <taxon>Fusobacteriaceae</taxon>
        <taxon>Fusobacterium</taxon>
    </lineage>
</organism>
<evidence type="ECO:0000256" key="5">
    <source>
        <dbReference type="ARBA" id="ARBA00023136"/>
    </source>
</evidence>
<comment type="subcellular location">
    <subcellularLocation>
        <location evidence="1">Cell membrane</location>
        <topology evidence="1">Multi-pass membrane protein</topology>
    </subcellularLocation>
</comment>
<evidence type="ECO:0000256" key="2">
    <source>
        <dbReference type="ARBA" id="ARBA00022475"/>
    </source>
</evidence>
<keyword evidence="4 6" id="KW-1133">Transmembrane helix</keyword>
<evidence type="ECO:0008006" key="8">
    <source>
        <dbReference type="Google" id="ProtNLM"/>
    </source>
</evidence>
<evidence type="ECO:0000256" key="3">
    <source>
        <dbReference type="ARBA" id="ARBA00022692"/>
    </source>
</evidence>
<dbReference type="Pfam" id="PF01943">
    <property type="entry name" value="Polysacc_synt"/>
    <property type="match status" value="1"/>
</dbReference>
<feature type="transmembrane region" description="Helical" evidence="6">
    <location>
        <begin position="152"/>
        <end position="172"/>
    </location>
</feature>
<keyword evidence="2" id="KW-1003">Cell membrane</keyword>
<feature type="transmembrane region" description="Helical" evidence="6">
    <location>
        <begin position="209"/>
        <end position="232"/>
    </location>
</feature>
<evidence type="ECO:0000256" key="1">
    <source>
        <dbReference type="ARBA" id="ARBA00004651"/>
    </source>
</evidence>
<dbReference type="PANTHER" id="PTHR30250:SF11">
    <property type="entry name" value="O-ANTIGEN TRANSPORTER-RELATED"/>
    <property type="match status" value="1"/>
</dbReference>
<feature type="transmembrane region" description="Helical" evidence="6">
    <location>
        <begin position="365"/>
        <end position="388"/>
    </location>
</feature>
<keyword evidence="5 6" id="KW-0472">Membrane</keyword>
<evidence type="ECO:0000313" key="7">
    <source>
        <dbReference type="EMBL" id="RRD37156.1"/>
    </source>
</evidence>
<sequence>MEKLLKILHLKKNNISDIEDHTLERDRKIFLTIISGILAQGLSNSIPLITTKFSLNYLGVEIYGLWMAITSFFSFFVFADLGLGNGLQTELSRAVGKDDNLIIRKLISSTFFLLIGVSIILIAVFILIYPYINWDSVMNVKVENMINLSGKIIVLIVLSKLFSIPLGLIQRIQNAIQEGYKSNLWSCISIFITLLVILFIIFFDFGKLNLIGFSAFIPVLVLLLNIIVFFFLEKKELIPKFKYFDKKIAVQLLNTGIAFFFLSILTSISLSMDTYIVAKNGTFSETSVYSITFKLIFLIRVISNMISTPLWAANGEALERGEYAWVRKKAFQMALLSLFLSVGASIFLFIVINPLLLWINKELSVSFLILGGMCLLQIAIAVINPYFMILNAERKIKCQIFIFLLYSLISLILKFYFSKVYSITVIPWIGAVSYILIVVPYIFFKAKNIVTKGEKNNDNSY</sequence>
<name>A0A3P1VUN6_FUSNU</name>
<accession>A0A3P1VUN6</accession>